<reference evidence="1 2" key="1">
    <citation type="submission" date="2023-03" db="EMBL/GenBank/DDBJ databases">
        <title>Genome insight into feeding habits of ladybird beetles.</title>
        <authorList>
            <person name="Li H.-S."/>
            <person name="Huang Y.-H."/>
            <person name="Pang H."/>
        </authorList>
    </citation>
    <scope>NUCLEOTIDE SEQUENCE [LARGE SCALE GENOMIC DNA]</scope>
    <source>
        <strain evidence="1">SYSU_2023b</strain>
        <tissue evidence="1">Whole body</tissue>
    </source>
</reference>
<proteinExistence type="predicted"/>
<protein>
    <submittedName>
        <fullName evidence="1">Uncharacterized protein</fullName>
    </submittedName>
</protein>
<name>A0AAW1U6C8_9CUCU</name>
<accession>A0AAW1U6C8</accession>
<evidence type="ECO:0000313" key="2">
    <source>
        <dbReference type="Proteomes" id="UP001431783"/>
    </source>
</evidence>
<keyword evidence="2" id="KW-1185">Reference proteome</keyword>
<gene>
    <name evidence="1" type="ORF">WA026_013947</name>
</gene>
<sequence length="131" mass="15079">MHLHKLMDYAGKAGFFIIYDWYDGTSRLTSLRKIPRRCAFKPNKIANRPTLKFELYTLRSFQSLRVKFYQFYRTELATLRNPESPQLLIVTPNPGLILSPSIRILDQGDIPRLRRKLGQVLIGPTPGNSGS</sequence>
<evidence type="ECO:0000313" key="1">
    <source>
        <dbReference type="EMBL" id="KAK9876568.1"/>
    </source>
</evidence>
<comment type="caution">
    <text evidence="1">The sequence shown here is derived from an EMBL/GenBank/DDBJ whole genome shotgun (WGS) entry which is preliminary data.</text>
</comment>
<organism evidence="1 2">
    <name type="scientific">Henosepilachna vigintioctopunctata</name>
    <dbReference type="NCBI Taxonomy" id="420089"/>
    <lineage>
        <taxon>Eukaryota</taxon>
        <taxon>Metazoa</taxon>
        <taxon>Ecdysozoa</taxon>
        <taxon>Arthropoda</taxon>
        <taxon>Hexapoda</taxon>
        <taxon>Insecta</taxon>
        <taxon>Pterygota</taxon>
        <taxon>Neoptera</taxon>
        <taxon>Endopterygota</taxon>
        <taxon>Coleoptera</taxon>
        <taxon>Polyphaga</taxon>
        <taxon>Cucujiformia</taxon>
        <taxon>Coccinelloidea</taxon>
        <taxon>Coccinellidae</taxon>
        <taxon>Epilachninae</taxon>
        <taxon>Epilachnini</taxon>
        <taxon>Henosepilachna</taxon>
    </lineage>
</organism>
<dbReference type="Proteomes" id="UP001431783">
    <property type="component" value="Unassembled WGS sequence"/>
</dbReference>
<dbReference type="EMBL" id="JARQZJ010000037">
    <property type="protein sequence ID" value="KAK9876568.1"/>
    <property type="molecule type" value="Genomic_DNA"/>
</dbReference>
<dbReference type="AlphaFoldDB" id="A0AAW1U6C8"/>